<keyword evidence="8" id="KW-0548">Nucleotidyltransferase</keyword>
<dbReference type="InterPro" id="IPR027421">
    <property type="entry name" value="DNA_pol_lamdba_lyase_dom_sf"/>
</dbReference>
<proteinExistence type="inferred from homology"/>
<evidence type="ECO:0000256" key="18">
    <source>
        <dbReference type="PIRSR" id="PIRSR622312-50"/>
    </source>
</evidence>
<dbReference type="Gene3D" id="1.10.150.20">
    <property type="entry name" value="5' to 3' exonuclease, C-terminal subdomain"/>
    <property type="match status" value="1"/>
</dbReference>
<evidence type="ECO:0000313" key="22">
    <source>
        <dbReference type="Proteomes" id="UP000310121"/>
    </source>
</evidence>
<evidence type="ECO:0000256" key="15">
    <source>
        <dbReference type="ARBA" id="ARBA00023239"/>
    </source>
</evidence>
<keyword evidence="7" id="KW-0808">Transferase</keyword>
<dbReference type="PROSITE" id="PS00522">
    <property type="entry name" value="DNA_POLYMERASE_X"/>
    <property type="match status" value="1"/>
</dbReference>
<dbReference type="InterPro" id="IPR001357">
    <property type="entry name" value="BRCT_dom"/>
</dbReference>
<dbReference type="Pfam" id="PF14791">
    <property type="entry name" value="DNA_pol_B_thumb"/>
    <property type="match status" value="1"/>
</dbReference>
<dbReference type="InterPro" id="IPR028207">
    <property type="entry name" value="DNA_pol_B_palm_palm"/>
</dbReference>
<dbReference type="Pfam" id="PF14792">
    <property type="entry name" value="DNA_pol_B_palm"/>
    <property type="match status" value="1"/>
</dbReference>
<keyword evidence="13" id="KW-0238">DNA-binding</keyword>
<dbReference type="GO" id="GO:0006260">
    <property type="term" value="P:DNA replication"/>
    <property type="evidence" value="ECO:0007669"/>
    <property type="project" value="UniProtKB-KW"/>
</dbReference>
<keyword evidence="16" id="KW-0539">Nucleus</keyword>
<dbReference type="InterPro" id="IPR043519">
    <property type="entry name" value="NT_sf"/>
</dbReference>
<evidence type="ECO:0000256" key="2">
    <source>
        <dbReference type="ARBA" id="ARBA00004123"/>
    </source>
</evidence>
<dbReference type="SUPFAM" id="SSF81585">
    <property type="entry name" value="PsbU/PolX domain-like"/>
    <property type="match status" value="1"/>
</dbReference>
<evidence type="ECO:0000256" key="13">
    <source>
        <dbReference type="ARBA" id="ARBA00023125"/>
    </source>
</evidence>
<dbReference type="FunFam" id="1.10.150.110:FF:000005">
    <property type="entry name" value="DNA polymerase POL4"/>
    <property type="match status" value="1"/>
</dbReference>
<dbReference type="SUPFAM" id="SSF81301">
    <property type="entry name" value="Nucleotidyltransferase"/>
    <property type="match status" value="1"/>
</dbReference>
<feature type="active site" description="Nucleophile; Schiff-base intermediate with DNA; for 5'-dRP lyase activity" evidence="18">
    <location>
        <position position="478"/>
    </location>
</feature>
<dbReference type="CDD" id="cd00141">
    <property type="entry name" value="NT_POLXc"/>
    <property type="match status" value="1"/>
</dbReference>
<reference evidence="21 22" key="1">
    <citation type="submission" date="2018-10" db="EMBL/GenBank/DDBJ databases">
        <title>Fifty Aureobasidium pullulans genomes reveal a recombining polyextremotolerant generalist.</title>
        <authorList>
            <person name="Gostincar C."/>
            <person name="Turk M."/>
            <person name="Zajc J."/>
            <person name="Gunde-Cimerman N."/>
        </authorList>
    </citation>
    <scope>NUCLEOTIDE SEQUENCE [LARGE SCALE GENOMIC DNA]</scope>
    <source>
        <strain evidence="21 22">EXF-3844</strain>
    </source>
</reference>
<dbReference type="CDD" id="cd00027">
    <property type="entry name" value="BRCT"/>
    <property type="match status" value="1"/>
</dbReference>
<feature type="region of interest" description="Disordered" evidence="19">
    <location>
        <begin position="39"/>
        <end position="71"/>
    </location>
</feature>
<evidence type="ECO:0000256" key="9">
    <source>
        <dbReference type="ARBA" id="ARBA00022705"/>
    </source>
</evidence>
<dbReference type="GO" id="GO:0003677">
    <property type="term" value="F:DNA binding"/>
    <property type="evidence" value="ECO:0007669"/>
    <property type="project" value="UniProtKB-KW"/>
</dbReference>
<dbReference type="GO" id="GO:0046872">
    <property type="term" value="F:metal ion binding"/>
    <property type="evidence" value="ECO:0007669"/>
    <property type="project" value="UniProtKB-KW"/>
</dbReference>
<comment type="catalytic activity">
    <reaction evidence="17">
        <text>DNA(n) + a 2'-deoxyribonucleoside 5'-triphosphate = DNA(n+1) + diphosphate</text>
        <dbReference type="Rhea" id="RHEA:22508"/>
        <dbReference type="Rhea" id="RHEA-COMP:17339"/>
        <dbReference type="Rhea" id="RHEA-COMP:17340"/>
        <dbReference type="ChEBI" id="CHEBI:33019"/>
        <dbReference type="ChEBI" id="CHEBI:61560"/>
        <dbReference type="ChEBI" id="CHEBI:173112"/>
        <dbReference type="EC" id="2.7.7.7"/>
    </reaction>
</comment>
<dbReference type="Gene3D" id="3.40.50.10190">
    <property type="entry name" value="BRCT domain"/>
    <property type="match status" value="1"/>
</dbReference>
<keyword evidence="11" id="KW-0227">DNA damage</keyword>
<keyword evidence="9" id="KW-0235">DNA replication</keyword>
<evidence type="ECO:0000256" key="16">
    <source>
        <dbReference type="ARBA" id="ARBA00023242"/>
    </source>
</evidence>
<comment type="caution">
    <text evidence="21">The sequence shown here is derived from an EMBL/GenBank/DDBJ whole genome shotgun (WGS) entry which is preliminary data.</text>
</comment>
<evidence type="ECO:0000256" key="17">
    <source>
        <dbReference type="ARBA" id="ARBA00049244"/>
    </source>
</evidence>
<evidence type="ECO:0000256" key="10">
    <source>
        <dbReference type="ARBA" id="ARBA00022723"/>
    </source>
</evidence>
<dbReference type="InterPro" id="IPR002008">
    <property type="entry name" value="DNA_pol_X_beta-like"/>
</dbReference>
<dbReference type="GO" id="GO:0006303">
    <property type="term" value="P:double-strand break repair via nonhomologous end joining"/>
    <property type="evidence" value="ECO:0007669"/>
    <property type="project" value="TreeGrafter"/>
</dbReference>
<dbReference type="FunFam" id="3.30.210.10:FF:000001">
    <property type="entry name" value="DNA polymerase lambda"/>
    <property type="match status" value="1"/>
</dbReference>
<dbReference type="InterPro" id="IPR037160">
    <property type="entry name" value="DNA_Pol_thumb_sf"/>
</dbReference>
<dbReference type="InterPro" id="IPR019843">
    <property type="entry name" value="DNA_pol-X_BS"/>
</dbReference>
<dbReference type="PROSITE" id="PS50172">
    <property type="entry name" value="BRCT"/>
    <property type="match status" value="1"/>
</dbReference>
<dbReference type="Gene3D" id="1.10.150.110">
    <property type="entry name" value="DNA polymerase beta, N-terminal domain-like"/>
    <property type="match status" value="1"/>
</dbReference>
<sequence length="744" mass="83162">MHTSRDAEAKKKIRFDALYALDNESDEAEDDGLLASLQKVQGKTLGDPTISLSRSRRTPGRPPGSLVRSKSNIIPALSLSTQQHQKPRNTKSPLELLNELSAAAAATSTSNSIVKDTPTLQHHNTVTGVPSLEKPADDGKMPPSSALPASSAIPMIKNKKGKGKQVVDIKLVPEDQRIFQGLHFCRWLLDLYLVLHTEHPDFFPNSDTHPGRRQRIIKAIEYGASWQDKFNDTVTHIIVDRDYDFEQLLKYLKLKELPAGIVVVNENYTATCMDFYKLVDTSTIEFRVKGYEPPASSATIAQPNPSQASEVSLQLKPVKRKAVVLSSQVTSEASLNLVSSSAASLSNSPAPGVLDPQQVPNKDEDELDTAIRQAKESHPLASDDEDDVEGHKRRKTNNWQDKFQCMHKHTGKSGDQGPNAHTLVVLQELADHYDQIRDQWRCKSYRQAISALRKQTTKISTKEAAMRVYGIGSSIAEKIEEIVRTTHLRKLDFAKLDERQQILNRFMKIYGVGLHAAENFASAGYKTIDDLLQKAELTDNQRIGIDHYDDFNSRVPRAEVEKHAGIVKKALKGLDKNYIVNTMGSYRRGAQDSGDIDLLITKPGASIDEIRTTVMDRLVPLLTKHKFLVAALAQISQADGTKWHGASCLPDSSTWRRIDFLLVPEEELGAALLYFTGNDIFNRSMRLLASKKGMRLNQRGLYKDVLRDYGREKLSEGTLVEGKDERKIFEALGVPWRPPEHRIC</sequence>
<evidence type="ECO:0000256" key="7">
    <source>
        <dbReference type="ARBA" id="ARBA00022679"/>
    </source>
</evidence>
<dbReference type="PRINTS" id="PR00869">
    <property type="entry name" value="DNAPOLX"/>
</dbReference>
<protein>
    <recommendedName>
        <fullName evidence="5">DNA polymerase lambda</fullName>
        <ecNumber evidence="4">2.7.7.7</ecNumber>
    </recommendedName>
</protein>
<keyword evidence="6" id="KW-0237">DNA synthesis</keyword>
<dbReference type="SUPFAM" id="SSF52113">
    <property type="entry name" value="BRCT domain"/>
    <property type="match status" value="1"/>
</dbReference>
<evidence type="ECO:0000256" key="3">
    <source>
        <dbReference type="ARBA" id="ARBA00008323"/>
    </source>
</evidence>
<dbReference type="PANTHER" id="PTHR11276">
    <property type="entry name" value="DNA POLYMERASE TYPE-X FAMILY MEMBER"/>
    <property type="match status" value="1"/>
</dbReference>
<keyword evidence="12" id="KW-0239">DNA-directed DNA polymerase</keyword>
<dbReference type="InterPro" id="IPR010996">
    <property type="entry name" value="HHH_MUS81"/>
</dbReference>
<dbReference type="Pfam" id="PF14716">
    <property type="entry name" value="HHH_8"/>
    <property type="match status" value="1"/>
</dbReference>
<evidence type="ECO:0000256" key="12">
    <source>
        <dbReference type="ARBA" id="ARBA00022932"/>
    </source>
</evidence>
<comment type="similarity">
    <text evidence="3">Belongs to the DNA polymerase type-X family.</text>
</comment>
<evidence type="ECO:0000256" key="14">
    <source>
        <dbReference type="ARBA" id="ARBA00023204"/>
    </source>
</evidence>
<dbReference type="Proteomes" id="UP000310121">
    <property type="component" value="Unassembled WGS sequence"/>
</dbReference>
<accession>A0A4S9VNQ8</accession>
<dbReference type="PRINTS" id="PR00870">
    <property type="entry name" value="DNAPOLXBETA"/>
</dbReference>
<dbReference type="Pfam" id="PF10391">
    <property type="entry name" value="DNA_pol_lambd_f"/>
    <property type="match status" value="1"/>
</dbReference>
<keyword evidence="14" id="KW-0234">DNA repair</keyword>
<evidence type="ECO:0000256" key="1">
    <source>
        <dbReference type="ARBA" id="ARBA00001936"/>
    </source>
</evidence>
<dbReference type="GO" id="GO:0005634">
    <property type="term" value="C:nucleus"/>
    <property type="evidence" value="ECO:0007669"/>
    <property type="project" value="UniProtKB-SubCell"/>
</dbReference>
<dbReference type="EC" id="2.7.7.7" evidence="4"/>
<comment type="subcellular location">
    <subcellularLocation>
        <location evidence="2">Nucleus</location>
    </subcellularLocation>
</comment>
<comment type="cofactor">
    <cofactor evidence="1">
        <name>Mn(2+)</name>
        <dbReference type="ChEBI" id="CHEBI:29035"/>
    </cofactor>
</comment>
<evidence type="ECO:0000256" key="6">
    <source>
        <dbReference type="ARBA" id="ARBA00022634"/>
    </source>
</evidence>
<dbReference type="GO" id="GO:0003887">
    <property type="term" value="F:DNA-directed DNA polymerase activity"/>
    <property type="evidence" value="ECO:0007669"/>
    <property type="project" value="UniProtKB-KW"/>
</dbReference>
<evidence type="ECO:0000256" key="4">
    <source>
        <dbReference type="ARBA" id="ARBA00012417"/>
    </source>
</evidence>
<dbReference type="AlphaFoldDB" id="A0A4S9VNQ8"/>
<feature type="region of interest" description="Disordered" evidence="19">
    <location>
        <begin position="342"/>
        <end position="399"/>
    </location>
</feature>
<dbReference type="FunFam" id="1.10.150.20:FF:000010">
    <property type="entry name" value="DNA polymerase lambda"/>
    <property type="match status" value="1"/>
</dbReference>
<dbReference type="InterPro" id="IPR036420">
    <property type="entry name" value="BRCT_dom_sf"/>
</dbReference>
<evidence type="ECO:0000256" key="5">
    <source>
        <dbReference type="ARBA" id="ARBA00016513"/>
    </source>
</evidence>
<keyword evidence="15" id="KW-0456">Lyase</keyword>
<gene>
    <name evidence="21" type="ORF">D6C90_00321</name>
</gene>
<organism evidence="21 22">
    <name type="scientific">Aureobasidium pullulans</name>
    <name type="common">Black yeast</name>
    <name type="synonym">Pullularia pullulans</name>
    <dbReference type="NCBI Taxonomy" id="5580"/>
    <lineage>
        <taxon>Eukaryota</taxon>
        <taxon>Fungi</taxon>
        <taxon>Dikarya</taxon>
        <taxon>Ascomycota</taxon>
        <taxon>Pezizomycotina</taxon>
        <taxon>Dothideomycetes</taxon>
        <taxon>Dothideomycetidae</taxon>
        <taxon>Dothideales</taxon>
        <taxon>Saccotheciaceae</taxon>
        <taxon>Aureobasidium</taxon>
    </lineage>
</organism>
<dbReference type="InterPro" id="IPR022312">
    <property type="entry name" value="DNA_pol_X"/>
</dbReference>
<evidence type="ECO:0000313" key="21">
    <source>
        <dbReference type="EMBL" id="THZ53880.1"/>
    </source>
</evidence>
<evidence type="ECO:0000256" key="19">
    <source>
        <dbReference type="SAM" id="MobiDB-lite"/>
    </source>
</evidence>
<dbReference type="InterPro" id="IPR002054">
    <property type="entry name" value="DNA-dir_DNA_pol_X"/>
</dbReference>
<keyword evidence="10" id="KW-0479">Metal-binding</keyword>
<dbReference type="InterPro" id="IPR018944">
    <property type="entry name" value="DNA_pol_lambd_fingers_domain"/>
</dbReference>
<evidence type="ECO:0000256" key="8">
    <source>
        <dbReference type="ARBA" id="ARBA00022695"/>
    </source>
</evidence>
<dbReference type="PANTHER" id="PTHR11276:SF28">
    <property type="entry name" value="DNA POLYMERASE LAMBDA"/>
    <property type="match status" value="1"/>
</dbReference>
<dbReference type="SUPFAM" id="SSF47802">
    <property type="entry name" value="DNA polymerase beta, N-terminal domain-like"/>
    <property type="match status" value="1"/>
</dbReference>
<dbReference type="GO" id="GO:0016829">
    <property type="term" value="F:lyase activity"/>
    <property type="evidence" value="ECO:0007669"/>
    <property type="project" value="UniProtKB-KW"/>
</dbReference>
<dbReference type="EMBL" id="QZBN01000009">
    <property type="protein sequence ID" value="THZ53880.1"/>
    <property type="molecule type" value="Genomic_DNA"/>
</dbReference>
<dbReference type="SMART" id="SM00483">
    <property type="entry name" value="POLXc"/>
    <property type="match status" value="1"/>
</dbReference>
<dbReference type="InterPro" id="IPR029398">
    <property type="entry name" value="PolB_thumb"/>
</dbReference>
<evidence type="ECO:0000259" key="20">
    <source>
        <dbReference type="PROSITE" id="PS50172"/>
    </source>
</evidence>
<feature type="domain" description="BRCT" evidence="20">
    <location>
        <begin position="221"/>
        <end position="286"/>
    </location>
</feature>
<dbReference type="Gene3D" id="3.30.210.10">
    <property type="entry name" value="DNA polymerase, thumb domain"/>
    <property type="match status" value="1"/>
</dbReference>
<evidence type="ECO:0000256" key="11">
    <source>
        <dbReference type="ARBA" id="ARBA00022763"/>
    </source>
</evidence>
<dbReference type="Gene3D" id="3.30.460.10">
    <property type="entry name" value="Beta Polymerase, domain 2"/>
    <property type="match status" value="1"/>
</dbReference>
<name>A0A4S9VNQ8_AURPU</name>